<dbReference type="InterPro" id="IPR011250">
    <property type="entry name" value="OMP/PagP_B-barrel"/>
</dbReference>
<dbReference type="SUPFAM" id="SSF56925">
    <property type="entry name" value="OMPA-like"/>
    <property type="match status" value="1"/>
</dbReference>
<feature type="signal peptide" evidence="1">
    <location>
        <begin position="1"/>
        <end position="18"/>
    </location>
</feature>
<name>A0ABP9FDC3_9GAMM</name>
<dbReference type="RefSeq" id="WP_345336826.1">
    <property type="nucleotide sequence ID" value="NZ_BAABJZ010000101.1"/>
</dbReference>
<protein>
    <recommendedName>
        <fullName evidence="4">Porin</fullName>
    </recommendedName>
</protein>
<gene>
    <name evidence="2" type="ORF">GCM10023333_35660</name>
</gene>
<proteinExistence type="predicted"/>
<dbReference type="Proteomes" id="UP001499988">
    <property type="component" value="Unassembled WGS sequence"/>
</dbReference>
<sequence length="243" mass="26116">MKTKIALAVAIFSASVAAESDAHYFSQDRLNTDSNVSLSYVDYFSISGGYEVMEGLKINAFYDDTVDGRFGVGATWVGGSFGNPIESMEGDLIWGIDAYYANSGDSQSFMGSRFKYDVNEVVATFAMSGQVNSDLRVGAHTGIAYASIDVSASTPGFPSVSESDSTTGFLLGADAQYFFQDRAYALVSAEFVFGDADSYIITPGAGYQLDRFDLAAGFYFLKTTFAGDSFTDNGLTLSAKFFF</sequence>
<comment type="caution">
    <text evidence="2">The sequence shown here is derived from an EMBL/GenBank/DDBJ whole genome shotgun (WGS) entry which is preliminary data.</text>
</comment>
<evidence type="ECO:0008006" key="4">
    <source>
        <dbReference type="Google" id="ProtNLM"/>
    </source>
</evidence>
<evidence type="ECO:0000313" key="2">
    <source>
        <dbReference type="EMBL" id="GAA4899012.1"/>
    </source>
</evidence>
<dbReference type="EMBL" id="BAABJZ010000101">
    <property type="protein sequence ID" value="GAA4899012.1"/>
    <property type="molecule type" value="Genomic_DNA"/>
</dbReference>
<organism evidence="2 3">
    <name type="scientific">Ferrimonas pelagia</name>
    <dbReference type="NCBI Taxonomy" id="1177826"/>
    <lineage>
        <taxon>Bacteria</taxon>
        <taxon>Pseudomonadati</taxon>
        <taxon>Pseudomonadota</taxon>
        <taxon>Gammaproteobacteria</taxon>
        <taxon>Alteromonadales</taxon>
        <taxon>Ferrimonadaceae</taxon>
        <taxon>Ferrimonas</taxon>
    </lineage>
</organism>
<keyword evidence="3" id="KW-1185">Reference proteome</keyword>
<dbReference type="Gene3D" id="2.40.160.20">
    <property type="match status" value="1"/>
</dbReference>
<reference evidence="3" key="1">
    <citation type="journal article" date="2019" name="Int. J. Syst. Evol. Microbiol.">
        <title>The Global Catalogue of Microorganisms (GCM) 10K type strain sequencing project: providing services to taxonomists for standard genome sequencing and annotation.</title>
        <authorList>
            <consortium name="The Broad Institute Genomics Platform"/>
            <consortium name="The Broad Institute Genome Sequencing Center for Infectious Disease"/>
            <person name="Wu L."/>
            <person name="Ma J."/>
        </authorList>
    </citation>
    <scope>NUCLEOTIDE SEQUENCE [LARGE SCALE GENOMIC DNA]</scope>
    <source>
        <strain evidence="3">JCM 18401</strain>
    </source>
</reference>
<keyword evidence="1" id="KW-0732">Signal</keyword>
<accession>A0ABP9FDC3</accession>
<evidence type="ECO:0000313" key="3">
    <source>
        <dbReference type="Proteomes" id="UP001499988"/>
    </source>
</evidence>
<feature type="chain" id="PRO_5047440577" description="Porin" evidence="1">
    <location>
        <begin position="19"/>
        <end position="243"/>
    </location>
</feature>
<evidence type="ECO:0000256" key="1">
    <source>
        <dbReference type="SAM" id="SignalP"/>
    </source>
</evidence>